<dbReference type="AlphaFoldDB" id="A0A543M4S4"/>
<sequence length="45" mass="4877">MPRMLVVLLVILVVLVGGMFALAGRNTVKEPVRMEKAVALENLAN</sequence>
<evidence type="ECO:0000313" key="1">
    <source>
        <dbReference type="EMBL" id="NJB96924.1"/>
    </source>
</evidence>
<dbReference type="Proteomes" id="UP000531251">
    <property type="component" value="Unassembled WGS sequence"/>
</dbReference>
<accession>A0A543M4S4</accession>
<reference evidence="1 2" key="1">
    <citation type="submission" date="2020-03" db="EMBL/GenBank/DDBJ databases">
        <title>Genomic Encyclopedia of Type Strains, Phase IV (KMG-IV): sequencing the most valuable type-strain genomes for metagenomic binning, comparative biology and taxonomic classification.</title>
        <authorList>
            <person name="Goeker M."/>
        </authorList>
    </citation>
    <scope>NUCLEOTIDE SEQUENCE [LARGE SCALE GENOMIC DNA]</scope>
    <source>
        <strain evidence="1 2">DSM 7225</strain>
    </source>
</reference>
<organism evidence="1 2">
    <name type="scientific">Sphingomonas trueperi</name>
    <dbReference type="NCBI Taxonomy" id="53317"/>
    <lineage>
        <taxon>Bacteria</taxon>
        <taxon>Pseudomonadati</taxon>
        <taxon>Pseudomonadota</taxon>
        <taxon>Alphaproteobacteria</taxon>
        <taxon>Sphingomonadales</taxon>
        <taxon>Sphingomonadaceae</taxon>
        <taxon>Sphingomonas</taxon>
    </lineage>
</organism>
<proteinExistence type="predicted"/>
<dbReference type="EMBL" id="JAATJB010000003">
    <property type="protein sequence ID" value="NJB96924.1"/>
    <property type="molecule type" value="Genomic_DNA"/>
</dbReference>
<evidence type="ECO:0000313" key="2">
    <source>
        <dbReference type="Proteomes" id="UP000531251"/>
    </source>
</evidence>
<comment type="caution">
    <text evidence="1">The sequence shown here is derived from an EMBL/GenBank/DDBJ whole genome shotgun (WGS) entry which is preliminary data.</text>
</comment>
<name>A0A543M4S4_9SPHN</name>
<dbReference type="RefSeq" id="WP_164521922.1">
    <property type="nucleotide sequence ID" value="NZ_BAAADY010000002.1"/>
</dbReference>
<keyword evidence="2" id="KW-1185">Reference proteome</keyword>
<gene>
    <name evidence="1" type="ORF">GGR89_001230</name>
</gene>
<protein>
    <submittedName>
        <fullName evidence="1">Na+-transporting methylmalonyl-CoA/oxaloacetate decarboxylase gamma subunit</fullName>
    </submittedName>
</protein>